<feature type="transmembrane region" description="Helical" evidence="10">
    <location>
        <begin position="401"/>
        <end position="422"/>
    </location>
</feature>
<dbReference type="NCBIfam" id="TIGR00797">
    <property type="entry name" value="matE"/>
    <property type="match status" value="1"/>
</dbReference>
<reference evidence="11 12" key="1">
    <citation type="submission" date="2016-10" db="EMBL/GenBank/DDBJ databases">
        <authorList>
            <person name="de Groot N.N."/>
        </authorList>
    </citation>
    <scope>NUCLEOTIDE SEQUENCE [LARGE SCALE GENOMIC DNA]</scope>
    <source>
        <strain evidence="11 12">DSM 1283</strain>
    </source>
</reference>
<keyword evidence="7 10" id="KW-1133">Transmembrane helix</keyword>
<evidence type="ECO:0000256" key="10">
    <source>
        <dbReference type="SAM" id="Phobius"/>
    </source>
</evidence>
<feature type="transmembrane region" description="Helical" evidence="10">
    <location>
        <begin position="358"/>
        <end position="380"/>
    </location>
</feature>
<dbReference type="GO" id="GO:0015297">
    <property type="term" value="F:antiporter activity"/>
    <property type="evidence" value="ECO:0007669"/>
    <property type="project" value="InterPro"/>
</dbReference>
<feature type="transmembrane region" description="Helical" evidence="10">
    <location>
        <begin position="197"/>
        <end position="217"/>
    </location>
</feature>
<dbReference type="GO" id="GO:0046677">
    <property type="term" value="P:response to antibiotic"/>
    <property type="evidence" value="ECO:0007669"/>
    <property type="project" value="UniProtKB-KW"/>
</dbReference>
<dbReference type="CDD" id="cd13143">
    <property type="entry name" value="MATE_MepA_like"/>
    <property type="match status" value="1"/>
</dbReference>
<dbReference type="EMBL" id="FOWD01000014">
    <property type="protein sequence ID" value="SFO23986.1"/>
    <property type="molecule type" value="Genomic_DNA"/>
</dbReference>
<feature type="transmembrane region" description="Helical" evidence="10">
    <location>
        <begin position="137"/>
        <end position="159"/>
    </location>
</feature>
<dbReference type="GO" id="GO:0042910">
    <property type="term" value="F:xenobiotic transmembrane transporter activity"/>
    <property type="evidence" value="ECO:0007669"/>
    <property type="project" value="InterPro"/>
</dbReference>
<feature type="transmembrane region" description="Helical" evidence="10">
    <location>
        <begin position="428"/>
        <end position="446"/>
    </location>
</feature>
<proteinExistence type="inferred from homology"/>
<dbReference type="OrthoDB" id="9811110at2"/>
<keyword evidence="6 10" id="KW-0812">Transmembrane</keyword>
<dbReference type="PANTHER" id="PTHR43823">
    <property type="entry name" value="SPORULATION PROTEIN YKVU"/>
    <property type="match status" value="1"/>
</dbReference>
<name>A0A1I5FK36_9FIRM</name>
<feature type="transmembrane region" description="Helical" evidence="10">
    <location>
        <begin position="238"/>
        <end position="262"/>
    </location>
</feature>
<organism evidence="11 12">
    <name type="scientific">Anaerocolumna aminovalerica</name>
    <dbReference type="NCBI Taxonomy" id="1527"/>
    <lineage>
        <taxon>Bacteria</taxon>
        <taxon>Bacillati</taxon>
        <taxon>Bacillota</taxon>
        <taxon>Clostridia</taxon>
        <taxon>Lachnospirales</taxon>
        <taxon>Lachnospiraceae</taxon>
        <taxon>Anaerocolumna</taxon>
    </lineage>
</organism>
<gene>
    <name evidence="11" type="ORF">SAMN04489757_11483</name>
</gene>
<evidence type="ECO:0000256" key="3">
    <source>
        <dbReference type="ARBA" id="ARBA00022106"/>
    </source>
</evidence>
<sequence>MKKVNDLRHDSIRSLVIRLAIPSMIAQLVNVLYSIIDRMYIGNIPDVGDVALAGAGVCGPIVTLLSSFGTLVGLGGSILMAMRLGEKKKKEAEQILSNSFLMLILFSLTLTVLFLIIKDNLLIQFGASEVTFTYANTYMTIYTLGTFFALLSIGLNYFITCQGFSLISMSTVLIGAVTNIILDFVFIFVFHTGIAGAAWATVIAQMLSCAFAVSFLFGKRVPIRITFGNYSLSIMKKILFIGLCPFIILATDSLIIIILNAVLQKYGGPAQGDLLISCATIVQSYMMLITSPLIGITGGTQTIISYNYGGANSERVKQAERLILLLCLVFTSCMFLVSRIFPIYFVTIFTREQALINLSIWGIKTFTLGIIPLSLQYVFVDGLTALGRTKTALALSIFRKSSYVGFTILLPTLFAAKHAFYAEPMSDILSACITSTVFLLVFSKHLKARELTVKETVKNDKKAILKPSI</sequence>
<protein>
    <recommendedName>
        <fullName evidence="3">Multidrug export protein MepA</fullName>
    </recommendedName>
</protein>
<evidence type="ECO:0000256" key="8">
    <source>
        <dbReference type="ARBA" id="ARBA00023136"/>
    </source>
</evidence>
<feature type="transmembrane region" description="Helical" evidence="10">
    <location>
        <begin position="51"/>
        <end position="74"/>
    </location>
</feature>
<feature type="transmembrane region" description="Helical" evidence="10">
    <location>
        <begin position="171"/>
        <end position="191"/>
    </location>
</feature>
<evidence type="ECO:0000256" key="1">
    <source>
        <dbReference type="ARBA" id="ARBA00004651"/>
    </source>
</evidence>
<dbReference type="InterPro" id="IPR002528">
    <property type="entry name" value="MATE_fam"/>
</dbReference>
<evidence type="ECO:0000256" key="7">
    <source>
        <dbReference type="ARBA" id="ARBA00022989"/>
    </source>
</evidence>
<evidence type="ECO:0000256" key="9">
    <source>
        <dbReference type="ARBA" id="ARBA00023251"/>
    </source>
</evidence>
<dbReference type="STRING" id="1527.SAMN04489757_11483"/>
<feature type="transmembrane region" description="Helical" evidence="10">
    <location>
        <begin position="12"/>
        <end position="36"/>
    </location>
</feature>
<dbReference type="InterPro" id="IPR045070">
    <property type="entry name" value="MATE_MepA-like"/>
</dbReference>
<feature type="transmembrane region" description="Helical" evidence="10">
    <location>
        <begin position="322"/>
        <end position="346"/>
    </location>
</feature>
<evidence type="ECO:0000256" key="5">
    <source>
        <dbReference type="ARBA" id="ARBA00022475"/>
    </source>
</evidence>
<dbReference type="GO" id="GO:0005886">
    <property type="term" value="C:plasma membrane"/>
    <property type="evidence" value="ECO:0007669"/>
    <property type="project" value="UniProtKB-SubCell"/>
</dbReference>
<dbReference type="PIRSF" id="PIRSF006603">
    <property type="entry name" value="DinF"/>
    <property type="match status" value="1"/>
</dbReference>
<keyword evidence="4" id="KW-0813">Transport</keyword>
<dbReference type="RefSeq" id="WP_091686522.1">
    <property type="nucleotide sequence ID" value="NZ_BAABFM010000048.1"/>
</dbReference>
<keyword evidence="8 10" id="KW-0472">Membrane</keyword>
<dbReference type="Proteomes" id="UP000198806">
    <property type="component" value="Unassembled WGS sequence"/>
</dbReference>
<evidence type="ECO:0000313" key="11">
    <source>
        <dbReference type="EMBL" id="SFO23986.1"/>
    </source>
</evidence>
<dbReference type="InterPro" id="IPR051327">
    <property type="entry name" value="MATE_MepA_subfamily"/>
</dbReference>
<evidence type="ECO:0000313" key="12">
    <source>
        <dbReference type="Proteomes" id="UP000198806"/>
    </source>
</evidence>
<keyword evidence="12" id="KW-1185">Reference proteome</keyword>
<comment type="similarity">
    <text evidence="2">Belongs to the multi antimicrobial extrusion (MATE) (TC 2.A.66.1) family. MepA subfamily.</text>
</comment>
<evidence type="ECO:0000256" key="6">
    <source>
        <dbReference type="ARBA" id="ARBA00022692"/>
    </source>
</evidence>
<keyword evidence="9" id="KW-0046">Antibiotic resistance</keyword>
<dbReference type="AlphaFoldDB" id="A0A1I5FK36"/>
<evidence type="ECO:0000256" key="2">
    <source>
        <dbReference type="ARBA" id="ARBA00008417"/>
    </source>
</evidence>
<keyword evidence="5" id="KW-1003">Cell membrane</keyword>
<evidence type="ECO:0000256" key="4">
    <source>
        <dbReference type="ARBA" id="ARBA00022448"/>
    </source>
</evidence>
<feature type="transmembrane region" description="Helical" evidence="10">
    <location>
        <begin position="95"/>
        <end position="117"/>
    </location>
</feature>
<accession>A0A1I5FK36</accession>
<dbReference type="InterPro" id="IPR048279">
    <property type="entry name" value="MdtK-like"/>
</dbReference>
<comment type="subcellular location">
    <subcellularLocation>
        <location evidence="1">Cell membrane</location>
        <topology evidence="1">Multi-pass membrane protein</topology>
    </subcellularLocation>
</comment>
<dbReference type="PANTHER" id="PTHR43823:SF3">
    <property type="entry name" value="MULTIDRUG EXPORT PROTEIN MEPA"/>
    <property type="match status" value="1"/>
</dbReference>
<dbReference type="Pfam" id="PF01554">
    <property type="entry name" value="MatE"/>
    <property type="match status" value="2"/>
</dbReference>